<evidence type="ECO:0000256" key="6">
    <source>
        <dbReference type="ARBA" id="ARBA00023136"/>
    </source>
</evidence>
<evidence type="ECO:0000256" key="1">
    <source>
        <dbReference type="ARBA" id="ARBA00004141"/>
    </source>
</evidence>
<feature type="transmembrane region" description="Helical" evidence="7">
    <location>
        <begin position="326"/>
        <end position="344"/>
    </location>
</feature>
<evidence type="ECO:0000256" key="5">
    <source>
        <dbReference type="ARBA" id="ARBA00022989"/>
    </source>
</evidence>
<keyword evidence="6 7" id="KW-0472">Membrane</keyword>
<keyword evidence="9" id="KW-1185">Reference proteome</keyword>
<name>A0A0M6X031_9FIRM</name>
<feature type="transmembrane region" description="Helical" evidence="7">
    <location>
        <begin position="350"/>
        <end position="375"/>
    </location>
</feature>
<feature type="transmembrane region" description="Helical" evidence="7">
    <location>
        <begin position="168"/>
        <end position="185"/>
    </location>
</feature>
<dbReference type="STRING" id="360807.ERS852392_01092"/>
<comment type="subcellular location">
    <subcellularLocation>
        <location evidence="1">Membrane</location>
        <topology evidence="1">Multi-pass membrane protein</topology>
    </subcellularLocation>
</comment>
<protein>
    <submittedName>
        <fullName evidence="8">Uracil permease</fullName>
    </submittedName>
</protein>
<dbReference type="RefSeq" id="WP_055040546.1">
    <property type="nucleotide sequence ID" value="NZ_CVRS01000129.1"/>
</dbReference>
<dbReference type="AlphaFoldDB" id="A0A0M6X031"/>
<organism evidence="8 9">
    <name type="scientific">Roseburia inulinivorans</name>
    <dbReference type="NCBI Taxonomy" id="360807"/>
    <lineage>
        <taxon>Bacteria</taxon>
        <taxon>Bacillati</taxon>
        <taxon>Bacillota</taxon>
        <taxon>Clostridia</taxon>
        <taxon>Lachnospirales</taxon>
        <taxon>Lachnospiraceae</taxon>
        <taxon>Roseburia</taxon>
    </lineage>
</organism>
<feature type="transmembrane region" description="Helical" evidence="7">
    <location>
        <begin position="76"/>
        <end position="96"/>
    </location>
</feature>
<sequence>MNENNGAIRDASVLGVPKMLILGLQHMFAMFGATILVPILVNSYFGEDVLHVQVTLICAGVGTLFFHLCSKFKVPAFLGSSFAFLGGFATIANLDTGVFADMSNADKLSYACGGIVVAGLLYLILALIIRLAGVKKVMRFLPPVVTGPIIICIGLSLSGSAINNASTNWLLAFIALATIIVFNIWGKGMFKIIPILMGVVVSYAAALIFNALGMTNADGSAILDFTNIASAAWVGVPEFSICKFNISAILVMAPIALASMMEHIGDMSAISATVGENFIEDPGLHRTLIGDGLATSLSALVGGPANTTYGENTGVLELSKVHDPKVIRIAALYAIILSFIPKMAEVIGSMPSAIIGGVSFMLYGMISAIGVRNVVENHVDFTKSRNLIIAGVIFVSALGFSNGLTFTVAGTDITLTSLAIAAIAGILLNAILPGNDYHFGKDVEADSNRGIDMIPNLHEDTSYGDHDE</sequence>
<feature type="transmembrane region" description="Helical" evidence="7">
    <location>
        <begin position="413"/>
        <end position="432"/>
    </location>
</feature>
<feature type="transmembrane region" description="Helical" evidence="7">
    <location>
        <begin position="387"/>
        <end position="407"/>
    </location>
</feature>
<feature type="transmembrane region" description="Helical" evidence="7">
    <location>
        <begin position="20"/>
        <end position="44"/>
    </location>
</feature>
<dbReference type="GO" id="GO:0005886">
    <property type="term" value="C:plasma membrane"/>
    <property type="evidence" value="ECO:0007669"/>
    <property type="project" value="UniProtKB-ARBA"/>
</dbReference>
<evidence type="ECO:0000313" key="9">
    <source>
        <dbReference type="Proteomes" id="UP000049828"/>
    </source>
</evidence>
<keyword evidence="3" id="KW-0813">Transport</keyword>
<comment type="similarity">
    <text evidence="2">Belongs to the nucleobase:cation symporter-2 (NCS2) (TC 2.A.40) family.</text>
</comment>
<keyword evidence="4 7" id="KW-0812">Transmembrane</keyword>
<dbReference type="OrthoDB" id="9779092at2"/>
<feature type="transmembrane region" description="Helical" evidence="7">
    <location>
        <begin position="50"/>
        <end position="69"/>
    </location>
</feature>
<evidence type="ECO:0000256" key="2">
    <source>
        <dbReference type="ARBA" id="ARBA00008821"/>
    </source>
</evidence>
<accession>A0A0M6X031</accession>
<feature type="transmembrane region" description="Helical" evidence="7">
    <location>
        <begin position="140"/>
        <end position="162"/>
    </location>
</feature>
<evidence type="ECO:0000256" key="3">
    <source>
        <dbReference type="ARBA" id="ARBA00022448"/>
    </source>
</evidence>
<evidence type="ECO:0000256" key="7">
    <source>
        <dbReference type="SAM" id="Phobius"/>
    </source>
</evidence>
<dbReference type="InterPro" id="IPR006042">
    <property type="entry name" value="Xan_ur_permease"/>
</dbReference>
<dbReference type="Pfam" id="PF00860">
    <property type="entry name" value="Xan_ur_permease"/>
    <property type="match status" value="1"/>
</dbReference>
<dbReference type="InterPro" id="IPR006043">
    <property type="entry name" value="NCS2"/>
</dbReference>
<dbReference type="EMBL" id="CVRS01000129">
    <property type="protein sequence ID" value="CRL43281.1"/>
    <property type="molecule type" value="Genomic_DNA"/>
</dbReference>
<feature type="transmembrane region" description="Helical" evidence="7">
    <location>
        <begin position="192"/>
        <end position="212"/>
    </location>
</feature>
<proteinExistence type="inferred from homology"/>
<evidence type="ECO:0000256" key="4">
    <source>
        <dbReference type="ARBA" id="ARBA00022692"/>
    </source>
</evidence>
<dbReference type="NCBIfam" id="TIGR00801">
    <property type="entry name" value="ncs2"/>
    <property type="match status" value="1"/>
</dbReference>
<dbReference type="GO" id="GO:0015205">
    <property type="term" value="F:nucleobase transmembrane transporter activity"/>
    <property type="evidence" value="ECO:0007669"/>
    <property type="project" value="UniProtKB-ARBA"/>
</dbReference>
<feature type="transmembrane region" description="Helical" evidence="7">
    <location>
        <begin position="232"/>
        <end position="257"/>
    </location>
</feature>
<dbReference type="PANTHER" id="PTHR11119">
    <property type="entry name" value="XANTHINE-URACIL / VITAMIN C PERMEASE FAMILY MEMBER"/>
    <property type="match status" value="1"/>
</dbReference>
<gene>
    <name evidence="8" type="ORF">RIL183_08951</name>
</gene>
<evidence type="ECO:0000313" key="8">
    <source>
        <dbReference type="EMBL" id="CRL43281.1"/>
    </source>
</evidence>
<feature type="transmembrane region" description="Helical" evidence="7">
    <location>
        <begin position="108"/>
        <end position="128"/>
    </location>
</feature>
<keyword evidence="5 7" id="KW-1133">Transmembrane helix</keyword>
<reference evidence="9" key="1">
    <citation type="submission" date="2015-05" db="EMBL/GenBank/DDBJ databases">
        <authorList>
            <consortium name="Pathogen Informatics"/>
        </authorList>
    </citation>
    <scope>NUCLEOTIDE SEQUENCE [LARGE SCALE GENOMIC DNA]</scope>
    <source>
        <strain evidence="9">L1-83</strain>
    </source>
</reference>
<dbReference type="Proteomes" id="UP000049828">
    <property type="component" value="Unassembled WGS sequence"/>
</dbReference>